<dbReference type="Gene3D" id="3.30.2400.10">
    <property type="entry name" value="Major capsid protein gp5"/>
    <property type="match status" value="1"/>
</dbReference>
<comment type="caution">
    <text evidence="1">The sequence shown here is derived from an EMBL/GenBank/DDBJ whole genome shotgun (WGS) entry which is preliminary data.</text>
</comment>
<dbReference type="Gene3D" id="3.30.2320.10">
    <property type="entry name" value="hypothetical protein PF0899 domain"/>
    <property type="match status" value="1"/>
</dbReference>
<dbReference type="SUPFAM" id="SSF56563">
    <property type="entry name" value="Major capsid protein gp5"/>
    <property type="match status" value="1"/>
</dbReference>
<sequence length="81" mass="8765">MRVVLSTALPVKVGVVLDPAAISIDIVGPRIDIEWSVESGELFQRNQIQARVEGRFDVAVYQPAAIYRVATAAAEPACVTR</sequence>
<organism evidence="1 2">
    <name type="scientific">Gordonia sputi NBRC 100414</name>
    <dbReference type="NCBI Taxonomy" id="1089453"/>
    <lineage>
        <taxon>Bacteria</taxon>
        <taxon>Bacillati</taxon>
        <taxon>Actinomycetota</taxon>
        <taxon>Actinomycetes</taxon>
        <taxon>Mycobacteriales</taxon>
        <taxon>Gordoniaceae</taxon>
        <taxon>Gordonia</taxon>
    </lineage>
</organism>
<evidence type="ECO:0000313" key="2">
    <source>
        <dbReference type="Proteomes" id="UP000005845"/>
    </source>
</evidence>
<dbReference type="RefSeq" id="WP_005207795.1">
    <property type="nucleotide sequence ID" value="NZ_BAFC01000112.1"/>
</dbReference>
<protein>
    <submittedName>
        <fullName evidence="1">Uncharacterized protein</fullName>
    </submittedName>
</protein>
<gene>
    <name evidence="1" type="ORF">GOSPT_114_00510</name>
</gene>
<proteinExistence type="predicted"/>
<name>H5U4P9_9ACTN</name>
<dbReference type="EMBL" id="BAFC01000112">
    <property type="protein sequence ID" value="GAB40707.1"/>
    <property type="molecule type" value="Genomic_DNA"/>
</dbReference>
<dbReference type="Proteomes" id="UP000005845">
    <property type="component" value="Unassembled WGS sequence"/>
</dbReference>
<reference evidence="1 2" key="1">
    <citation type="submission" date="2012-02" db="EMBL/GenBank/DDBJ databases">
        <title>Whole genome shotgun sequence of Gordonia sputi NBRC 100414.</title>
        <authorList>
            <person name="Yoshida I."/>
            <person name="Hosoyama A."/>
            <person name="Tsuchikane K."/>
            <person name="Katsumata H."/>
            <person name="Yamazaki S."/>
            <person name="Fujita N."/>
        </authorList>
    </citation>
    <scope>NUCLEOTIDE SEQUENCE [LARGE SCALE GENOMIC DNA]</scope>
    <source>
        <strain evidence="1 2">NBRC 100414</strain>
    </source>
</reference>
<keyword evidence="2" id="KW-1185">Reference proteome</keyword>
<evidence type="ECO:0000313" key="1">
    <source>
        <dbReference type="EMBL" id="GAB40707.1"/>
    </source>
</evidence>
<accession>H5U4P9</accession>
<dbReference type="eggNOG" id="COG4653">
    <property type="taxonomic scope" value="Bacteria"/>
</dbReference>
<dbReference type="AlphaFoldDB" id="H5U4P9"/>